<dbReference type="EMBL" id="JACHGY010000001">
    <property type="protein sequence ID" value="MBB6431471.1"/>
    <property type="molecule type" value="Genomic_DNA"/>
</dbReference>
<keyword evidence="3" id="KW-1185">Reference proteome</keyword>
<feature type="transmembrane region" description="Helical" evidence="1">
    <location>
        <begin position="20"/>
        <end position="40"/>
    </location>
</feature>
<dbReference type="PANTHER" id="PTHR30093">
    <property type="entry name" value="GENERAL SECRETION PATHWAY PROTEIN G"/>
    <property type="match status" value="1"/>
</dbReference>
<dbReference type="Pfam" id="PF07963">
    <property type="entry name" value="N_methyl"/>
    <property type="match status" value="1"/>
</dbReference>
<dbReference type="InterPro" id="IPR012902">
    <property type="entry name" value="N_methyl_site"/>
</dbReference>
<keyword evidence="1" id="KW-0472">Membrane</keyword>
<dbReference type="NCBIfam" id="TIGR02532">
    <property type="entry name" value="IV_pilin_GFxxxE"/>
    <property type="match status" value="1"/>
</dbReference>
<evidence type="ECO:0000313" key="2">
    <source>
        <dbReference type="EMBL" id="MBB6431471.1"/>
    </source>
</evidence>
<dbReference type="PANTHER" id="PTHR30093:SF43">
    <property type="entry name" value="SLR2015 PROTEIN"/>
    <property type="match status" value="1"/>
</dbReference>
<dbReference type="PROSITE" id="PS00409">
    <property type="entry name" value="PROKAR_NTER_METHYL"/>
    <property type="match status" value="1"/>
</dbReference>
<evidence type="ECO:0000256" key="1">
    <source>
        <dbReference type="SAM" id="Phobius"/>
    </source>
</evidence>
<dbReference type="SUPFAM" id="SSF54523">
    <property type="entry name" value="Pili subunits"/>
    <property type="match status" value="1"/>
</dbReference>
<dbReference type="InterPro" id="IPR045584">
    <property type="entry name" value="Pilin-like"/>
</dbReference>
<protein>
    <submittedName>
        <fullName evidence="2">Prepilin-type N-terminal cleavage/methylation domain-containing protein</fullName>
    </submittedName>
</protein>
<name>A0A7X0H928_9BACT</name>
<sequence length="299" mass="32092">MKNYKYYNLRRTCDRGFTLIELIVAIAIIGLMVGLSFPVLQTMQQSSRVSSATNTVSVAVDAARSLAATENNFAIGVLPGGLTGNYDGTAIIFTPSGECRLVVNDQLAVNGAGNPLELLTPPKNGYRDIEGRDYIILPKGTGVAGMRRNTNATSINGLVFVPPPFAVAFDENGKLIVGTASASSDRAVYYDKDADGDYTTGDGRPGGYNPDDWDARINPGVATVGDISDPKNRLRYELPYEQIETVTAIVIYDKQTFDVDTGGWGSASAADIQAFMTQDDDTLAKIFFFSPTTGAIIRN</sequence>
<dbReference type="Proteomes" id="UP000541810">
    <property type="component" value="Unassembled WGS sequence"/>
</dbReference>
<evidence type="ECO:0000313" key="3">
    <source>
        <dbReference type="Proteomes" id="UP000541810"/>
    </source>
</evidence>
<keyword evidence="1" id="KW-1133">Transmembrane helix</keyword>
<dbReference type="RefSeq" id="WP_184678936.1">
    <property type="nucleotide sequence ID" value="NZ_JACHGY010000001.1"/>
</dbReference>
<comment type="caution">
    <text evidence="2">The sequence shown here is derived from an EMBL/GenBank/DDBJ whole genome shotgun (WGS) entry which is preliminary data.</text>
</comment>
<proteinExistence type="predicted"/>
<dbReference type="Gene3D" id="3.30.700.10">
    <property type="entry name" value="Glycoprotein, Type 4 Pilin"/>
    <property type="match status" value="1"/>
</dbReference>
<dbReference type="AlphaFoldDB" id="A0A7X0H928"/>
<gene>
    <name evidence="2" type="ORF">HNQ40_003277</name>
</gene>
<keyword evidence="1" id="KW-0812">Transmembrane</keyword>
<reference evidence="2 3" key="1">
    <citation type="submission" date="2020-08" db="EMBL/GenBank/DDBJ databases">
        <title>Genomic Encyclopedia of Type Strains, Phase IV (KMG-IV): sequencing the most valuable type-strain genomes for metagenomic binning, comparative biology and taxonomic classification.</title>
        <authorList>
            <person name="Goeker M."/>
        </authorList>
    </citation>
    <scope>NUCLEOTIDE SEQUENCE [LARGE SCALE GENOMIC DNA]</scope>
    <source>
        <strain evidence="2 3">DSM 103725</strain>
    </source>
</reference>
<accession>A0A7X0H928</accession>
<organism evidence="2 3">
    <name type="scientific">Algisphaera agarilytica</name>
    <dbReference type="NCBI Taxonomy" id="1385975"/>
    <lineage>
        <taxon>Bacteria</taxon>
        <taxon>Pseudomonadati</taxon>
        <taxon>Planctomycetota</taxon>
        <taxon>Phycisphaerae</taxon>
        <taxon>Phycisphaerales</taxon>
        <taxon>Phycisphaeraceae</taxon>
        <taxon>Algisphaera</taxon>
    </lineage>
</organism>